<dbReference type="STRING" id="1227454.C446_04985"/>
<protein>
    <recommendedName>
        <fullName evidence="4">ABC-2 type transporter</fullName>
    </recommendedName>
</protein>
<feature type="transmembrane region" description="Helical" evidence="1">
    <location>
        <begin position="78"/>
        <end position="107"/>
    </location>
</feature>
<feature type="transmembrane region" description="Helical" evidence="1">
    <location>
        <begin position="203"/>
        <end position="231"/>
    </location>
</feature>
<comment type="caution">
    <text evidence="2">The sequence shown here is derived from an EMBL/GenBank/DDBJ whole genome shotgun (WGS) entry which is preliminary data.</text>
</comment>
<sequence length="238" mass="25014">MTGSSEVATFVTLEEGHTVSAAYWFLGIDIYVVFLPLLAFLFGYGTIATERDEGTLSILGSLPVTRFDIYIGKALARVLVFMGVSFVGVLAGSFGLVITTSVAAVSFSHLLGAVWSALFSAALVSIAVTLSALLSSRLHALSGAIAGYFGLVFGAVWTLGIAPIAIVGHPFHGYSVLIAGVFDTMYPSLEITLSSGSQSAETLLWVVTAPVAVLVLFVWVCCPLAVGYLGFRNEVFLS</sequence>
<reference evidence="2 3" key="1">
    <citation type="journal article" date="2014" name="PLoS Genet.">
        <title>Phylogenetically driven sequencing of extremely halophilic archaea reveals strategies for static and dynamic osmo-response.</title>
        <authorList>
            <person name="Becker E.A."/>
            <person name="Seitzer P.M."/>
            <person name="Tritt A."/>
            <person name="Larsen D."/>
            <person name="Krusor M."/>
            <person name="Yao A.I."/>
            <person name="Wu D."/>
            <person name="Madern D."/>
            <person name="Eisen J.A."/>
            <person name="Darling A.E."/>
            <person name="Facciotti M.T."/>
        </authorList>
    </citation>
    <scope>NUCLEOTIDE SEQUENCE [LARGE SCALE GENOMIC DNA]</scope>
    <source>
        <strain evidence="2 3">JCM 10879</strain>
    </source>
</reference>
<feature type="transmembrane region" description="Helical" evidence="1">
    <location>
        <begin position="146"/>
        <end position="167"/>
    </location>
</feature>
<evidence type="ECO:0000313" key="2">
    <source>
        <dbReference type="EMBL" id="EMA41642.1"/>
    </source>
</evidence>
<dbReference type="EMBL" id="AOMA01000063">
    <property type="protein sequence ID" value="EMA41642.1"/>
    <property type="molecule type" value="Genomic_DNA"/>
</dbReference>
<accession>M0M753</accession>
<keyword evidence="1" id="KW-0472">Membrane</keyword>
<dbReference type="GO" id="GO:0005886">
    <property type="term" value="C:plasma membrane"/>
    <property type="evidence" value="ECO:0007669"/>
    <property type="project" value="UniProtKB-SubCell"/>
</dbReference>
<dbReference type="PANTHER" id="PTHR43471:SF1">
    <property type="entry name" value="ABC TRANSPORTER PERMEASE PROTEIN NOSY-RELATED"/>
    <property type="match status" value="1"/>
</dbReference>
<dbReference type="GO" id="GO:0140359">
    <property type="term" value="F:ABC-type transporter activity"/>
    <property type="evidence" value="ECO:0007669"/>
    <property type="project" value="InterPro"/>
</dbReference>
<keyword evidence="3" id="KW-1185">Reference proteome</keyword>
<evidence type="ECO:0000256" key="1">
    <source>
        <dbReference type="SAM" id="Phobius"/>
    </source>
</evidence>
<gene>
    <name evidence="2" type="ORF">C446_04985</name>
</gene>
<dbReference type="Proteomes" id="UP000011607">
    <property type="component" value="Unassembled WGS sequence"/>
</dbReference>
<proteinExistence type="predicted"/>
<organism evidence="2 3">
    <name type="scientific">Halobiforma nitratireducens JCM 10879</name>
    <dbReference type="NCBI Taxonomy" id="1227454"/>
    <lineage>
        <taxon>Archaea</taxon>
        <taxon>Methanobacteriati</taxon>
        <taxon>Methanobacteriota</taxon>
        <taxon>Stenosarchaea group</taxon>
        <taxon>Halobacteria</taxon>
        <taxon>Halobacteriales</taxon>
        <taxon>Natrialbaceae</taxon>
        <taxon>Halobiforma</taxon>
    </lineage>
</organism>
<feature type="transmembrane region" description="Helical" evidence="1">
    <location>
        <begin position="113"/>
        <end position="134"/>
    </location>
</feature>
<name>M0M753_9EURY</name>
<dbReference type="AlphaFoldDB" id="M0M753"/>
<dbReference type="PANTHER" id="PTHR43471">
    <property type="entry name" value="ABC TRANSPORTER PERMEASE"/>
    <property type="match status" value="1"/>
</dbReference>
<keyword evidence="1" id="KW-1133">Transmembrane helix</keyword>
<dbReference type="Pfam" id="PF12679">
    <property type="entry name" value="ABC2_membrane_2"/>
    <property type="match status" value="1"/>
</dbReference>
<feature type="transmembrane region" description="Helical" evidence="1">
    <location>
        <begin position="21"/>
        <end position="42"/>
    </location>
</feature>
<evidence type="ECO:0000313" key="3">
    <source>
        <dbReference type="Proteomes" id="UP000011607"/>
    </source>
</evidence>
<dbReference type="eggNOG" id="arCOG02438">
    <property type="taxonomic scope" value="Archaea"/>
</dbReference>
<keyword evidence="1" id="KW-0812">Transmembrane</keyword>
<evidence type="ECO:0008006" key="4">
    <source>
        <dbReference type="Google" id="ProtNLM"/>
    </source>
</evidence>